<evidence type="ECO:0000256" key="12">
    <source>
        <dbReference type="ARBA" id="ARBA00023128"/>
    </source>
</evidence>
<dbReference type="PANTHER" id="PTHR11804">
    <property type="entry name" value="PROTEASE M3 THIMET OLIGOPEPTIDASE-RELATED"/>
    <property type="match status" value="1"/>
</dbReference>
<dbReference type="CDD" id="cd06455">
    <property type="entry name" value="M3A_TOP"/>
    <property type="match status" value="1"/>
</dbReference>
<keyword evidence="23" id="KW-1185">Reference proteome</keyword>
<evidence type="ECO:0000256" key="6">
    <source>
        <dbReference type="ARBA" id="ARBA00022723"/>
    </source>
</evidence>
<dbReference type="PANTHER" id="PTHR11804:SF44">
    <property type="entry name" value="NEUROLYSIN, MITOCHONDRIAL"/>
    <property type="match status" value="1"/>
</dbReference>
<dbReference type="SUPFAM" id="SSF55486">
    <property type="entry name" value="Metalloproteases ('zincins'), catalytic domain"/>
    <property type="match status" value="1"/>
</dbReference>
<dbReference type="InterPro" id="IPR045090">
    <property type="entry name" value="Pept_M3A_M3B"/>
</dbReference>
<comment type="function">
    <text evidence="19">Hydrolyzes oligopeptides such as neurotensin, bradykinin and dynorphin A. Acts as a regulator of cannabinoid signaling pathway by mediating degradation of hemopressin, an antagonist peptide of the cannabinoid receptor CNR1.</text>
</comment>
<evidence type="ECO:0000256" key="17">
    <source>
        <dbReference type="ARBA" id="ARBA00041940"/>
    </source>
</evidence>
<dbReference type="InterPro" id="IPR024077">
    <property type="entry name" value="Neurolysin/TOP_dom2"/>
</dbReference>
<dbReference type="Proteomes" id="UP000812440">
    <property type="component" value="Chromosome 1"/>
</dbReference>
<evidence type="ECO:0000256" key="13">
    <source>
        <dbReference type="ARBA" id="ARBA00035987"/>
    </source>
</evidence>
<keyword evidence="5 20" id="KW-0645">Protease</keyword>
<evidence type="ECO:0000256" key="9">
    <source>
        <dbReference type="ARBA" id="ARBA00022946"/>
    </source>
</evidence>
<keyword evidence="8 20" id="KW-0862">Zinc</keyword>
<proteinExistence type="inferred from homology"/>
<dbReference type="GO" id="GO:0006518">
    <property type="term" value="P:peptide metabolic process"/>
    <property type="evidence" value="ECO:0007669"/>
    <property type="project" value="TreeGrafter"/>
</dbReference>
<comment type="catalytic activity">
    <reaction evidence="13">
        <text>Preferential cleavage in neurotensin: 10-Pro-|-Tyr-11.</text>
        <dbReference type="EC" id="3.4.24.16"/>
    </reaction>
</comment>
<evidence type="ECO:0000256" key="1">
    <source>
        <dbReference type="ARBA" id="ARBA00004173"/>
    </source>
</evidence>
<evidence type="ECO:0000256" key="5">
    <source>
        <dbReference type="ARBA" id="ARBA00022670"/>
    </source>
</evidence>
<keyword evidence="11 20" id="KW-0482">Metalloprotease</keyword>
<evidence type="ECO:0000256" key="8">
    <source>
        <dbReference type="ARBA" id="ARBA00022833"/>
    </source>
</evidence>
<dbReference type="Gene3D" id="3.40.390.10">
    <property type="entry name" value="Collagenase (Catalytic Domain)"/>
    <property type="match status" value="1"/>
</dbReference>
<evidence type="ECO:0000256" key="16">
    <source>
        <dbReference type="ARBA" id="ARBA00041659"/>
    </source>
</evidence>
<evidence type="ECO:0000313" key="22">
    <source>
        <dbReference type="EMBL" id="KAG8456553.1"/>
    </source>
</evidence>
<dbReference type="InterPro" id="IPR024080">
    <property type="entry name" value="Neurolysin/TOP_N"/>
</dbReference>
<dbReference type="Gene3D" id="1.20.1050.40">
    <property type="entry name" value="Endopeptidase. Chain P, domain 1"/>
    <property type="match status" value="1"/>
</dbReference>
<evidence type="ECO:0000256" key="20">
    <source>
        <dbReference type="RuleBase" id="RU003435"/>
    </source>
</evidence>
<keyword evidence="10" id="KW-0007">Acetylation</keyword>
<name>A0A8T2KJ17_9PIPI</name>
<dbReference type="Pfam" id="PF01432">
    <property type="entry name" value="Peptidase_M3"/>
    <property type="match status" value="1"/>
</dbReference>
<keyword evidence="12" id="KW-0496">Mitochondrion</keyword>
<evidence type="ECO:0000256" key="11">
    <source>
        <dbReference type="ARBA" id="ARBA00023049"/>
    </source>
</evidence>
<dbReference type="Gene3D" id="1.10.1370.10">
    <property type="entry name" value="Neurolysin, domain 3"/>
    <property type="match status" value="1"/>
</dbReference>
<protein>
    <recommendedName>
        <fullName evidence="15">Neurolysin, mitochondrial</fullName>
        <ecNumber evidence="14">3.4.24.16</ecNumber>
    </recommendedName>
    <alternativeName>
        <fullName evidence="17">Microsomal endopeptidase</fullName>
    </alternativeName>
    <alternativeName>
        <fullName evidence="18">Mitochondrial oligopeptidase M</fullName>
    </alternativeName>
    <alternativeName>
        <fullName evidence="16">Neurotensin endopeptidase</fullName>
    </alternativeName>
</protein>
<comment type="cofactor">
    <cofactor evidence="20">
        <name>Zn(2+)</name>
        <dbReference type="ChEBI" id="CHEBI:29105"/>
    </cofactor>
    <text evidence="20">Binds 1 zinc ion.</text>
</comment>
<evidence type="ECO:0000256" key="3">
    <source>
        <dbReference type="ARBA" id="ARBA00006040"/>
    </source>
</evidence>
<dbReference type="EMBL" id="JAACNH010000001">
    <property type="protein sequence ID" value="KAG8456553.1"/>
    <property type="molecule type" value="Genomic_DNA"/>
</dbReference>
<dbReference type="GO" id="GO:0006508">
    <property type="term" value="P:proteolysis"/>
    <property type="evidence" value="ECO:0007669"/>
    <property type="project" value="UniProtKB-KW"/>
</dbReference>
<evidence type="ECO:0000256" key="7">
    <source>
        <dbReference type="ARBA" id="ARBA00022801"/>
    </source>
</evidence>
<dbReference type="InterPro" id="IPR024079">
    <property type="entry name" value="MetalloPept_cat_dom_sf"/>
</dbReference>
<evidence type="ECO:0000256" key="18">
    <source>
        <dbReference type="ARBA" id="ARBA00042607"/>
    </source>
</evidence>
<dbReference type="FunFam" id="3.40.390.10:FF:000006">
    <property type="entry name" value="Thimet oligopeptidase 1"/>
    <property type="match status" value="1"/>
</dbReference>
<dbReference type="InterPro" id="IPR001567">
    <property type="entry name" value="Pept_M3A_M3B_dom"/>
</dbReference>
<evidence type="ECO:0000313" key="23">
    <source>
        <dbReference type="Proteomes" id="UP000812440"/>
    </source>
</evidence>
<evidence type="ECO:0000256" key="19">
    <source>
        <dbReference type="ARBA" id="ARBA00046222"/>
    </source>
</evidence>
<keyword evidence="6 20" id="KW-0479">Metal-binding</keyword>
<accession>A0A8T2KJ17</accession>
<evidence type="ECO:0000259" key="21">
    <source>
        <dbReference type="Pfam" id="PF01432"/>
    </source>
</evidence>
<dbReference type="GO" id="GO:0005758">
    <property type="term" value="C:mitochondrial intermembrane space"/>
    <property type="evidence" value="ECO:0007669"/>
    <property type="project" value="TreeGrafter"/>
</dbReference>
<evidence type="ECO:0000256" key="2">
    <source>
        <dbReference type="ARBA" id="ARBA00004496"/>
    </source>
</evidence>
<gene>
    <name evidence="22" type="ORF">GDO86_002364</name>
</gene>
<dbReference type="GO" id="GO:0004222">
    <property type="term" value="F:metalloendopeptidase activity"/>
    <property type="evidence" value="ECO:0007669"/>
    <property type="project" value="InterPro"/>
</dbReference>
<dbReference type="AlphaFoldDB" id="A0A8T2KJ17"/>
<dbReference type="GO" id="GO:0046872">
    <property type="term" value="F:metal ion binding"/>
    <property type="evidence" value="ECO:0007669"/>
    <property type="project" value="UniProtKB-UniRule"/>
</dbReference>
<evidence type="ECO:0000256" key="10">
    <source>
        <dbReference type="ARBA" id="ARBA00022990"/>
    </source>
</evidence>
<dbReference type="OrthoDB" id="534666at2759"/>
<evidence type="ECO:0000256" key="14">
    <source>
        <dbReference type="ARBA" id="ARBA00039068"/>
    </source>
</evidence>
<comment type="similarity">
    <text evidence="3 20">Belongs to the peptidase M3 family.</text>
</comment>
<reference evidence="22" key="1">
    <citation type="thesis" date="2020" institute="ProQuest LLC" country="789 East Eisenhower Parkway, Ann Arbor, MI, USA">
        <title>Comparative Genomics and Chromosome Evolution.</title>
        <authorList>
            <person name="Mudd A.B."/>
        </authorList>
    </citation>
    <scope>NUCLEOTIDE SEQUENCE</scope>
    <source>
        <strain evidence="22">Female2</strain>
        <tissue evidence="22">Blood</tissue>
    </source>
</reference>
<keyword evidence="9" id="KW-0809">Transit peptide</keyword>
<comment type="caution">
    <text evidence="22">The sequence shown here is derived from an EMBL/GenBank/DDBJ whole genome shotgun (WGS) entry which is preliminary data.</text>
</comment>
<dbReference type="EC" id="3.4.24.16" evidence="14"/>
<keyword evidence="7 20" id="KW-0378">Hydrolase</keyword>
<keyword evidence="4" id="KW-0963">Cytoplasm</keyword>
<evidence type="ECO:0000256" key="15">
    <source>
        <dbReference type="ARBA" id="ARBA00039454"/>
    </source>
</evidence>
<evidence type="ECO:0000256" key="4">
    <source>
        <dbReference type="ARBA" id="ARBA00022490"/>
    </source>
</evidence>
<dbReference type="FunFam" id="1.20.1050.40:FF:000001">
    <property type="entry name" value="Thimet oligopeptidase 1"/>
    <property type="match status" value="1"/>
</dbReference>
<feature type="domain" description="Peptidase M3A/M3B catalytic" evidence="21">
    <location>
        <begin position="251"/>
        <end position="699"/>
    </location>
</feature>
<organism evidence="22 23">
    <name type="scientific">Hymenochirus boettgeri</name>
    <name type="common">Congo dwarf clawed frog</name>
    <dbReference type="NCBI Taxonomy" id="247094"/>
    <lineage>
        <taxon>Eukaryota</taxon>
        <taxon>Metazoa</taxon>
        <taxon>Chordata</taxon>
        <taxon>Craniata</taxon>
        <taxon>Vertebrata</taxon>
        <taxon>Euteleostomi</taxon>
        <taxon>Amphibia</taxon>
        <taxon>Batrachia</taxon>
        <taxon>Anura</taxon>
        <taxon>Pipoidea</taxon>
        <taxon>Pipidae</taxon>
        <taxon>Pipinae</taxon>
        <taxon>Hymenochirus</taxon>
    </lineage>
</organism>
<sequence length="703" mass="80854">MFTVRLWVRTLSRNQSWSYTIFKMSLGSDCPKAFSNPSYSTAANRNLLRWDLSSQQIEKKTEELIAKAKCVYDAVGALDVETITYDNAVKALADLELEYAVERSMLDFPQHVSPNKEVRSASTMADKRLSEFDVEMTMREDIFQRIFHFYQTEDLNQLHPEVKRYLEKSVQMGKRNGLHLPAEVQSEIKSIKKKLSELSIDFNKNLNEENAFFIFSKTELEGLPSDFFDNLEKTDGDKYKVTLQYPHYFPVLKKCSVPETRRKLETAFNRRCIEENTGILEQLITLRAKMAELLGYQTHADFVLELNTAKNTINVATFLDNLKNKLKPLGEEEKELILQLKCKECAERGLEMDNKINAWDLYYYLNRIVETKFSVDHEKLKEYFPIQTVTDNLLRIYQEILGLRFEHIENAHVWEESVTLYAVYDKESGEELGQFYLDLYPREGKYSHAACFGLQPGCLSPDGNRMMSVAAMVANFTKPSSDRPSLLAHDEVKTYFHEFGHVMHQICAQTKFCRFSGTNVETDFVEMPSQMLENWVWEKEVLQRMSGHYRDGNCIPDELINKLIESRLANTGLLSLRQIVLSNLDQSLHTKSNANTASEYAKYSEEILGISATPGTNMPATFGHLAGGYDGQYYGYLWSEVFSMDIFYSSFKNAGIMSPEVGMKYRNLILKPGGSEDGMDLLKRFLGREPDQKAFLLSKGLKP</sequence>
<comment type="subcellular location">
    <subcellularLocation>
        <location evidence="2">Cytoplasm</location>
    </subcellularLocation>
    <subcellularLocation>
        <location evidence="1">Mitochondrion</location>
    </subcellularLocation>
</comment>